<name>A0A381PS77_9ZZZZ</name>
<accession>A0A381PS77</accession>
<evidence type="ECO:0000313" key="1">
    <source>
        <dbReference type="EMBL" id="SUZ69770.1"/>
    </source>
</evidence>
<gene>
    <name evidence="1" type="ORF">METZ01_LOCUS22624</name>
</gene>
<reference evidence="1" key="1">
    <citation type="submission" date="2018-05" db="EMBL/GenBank/DDBJ databases">
        <authorList>
            <person name="Lanie J.A."/>
            <person name="Ng W.-L."/>
            <person name="Kazmierczak K.M."/>
            <person name="Andrzejewski T.M."/>
            <person name="Davidsen T.M."/>
            <person name="Wayne K.J."/>
            <person name="Tettelin H."/>
            <person name="Glass J.I."/>
            <person name="Rusch D."/>
            <person name="Podicherti R."/>
            <person name="Tsui H.-C.T."/>
            <person name="Winkler M.E."/>
        </authorList>
    </citation>
    <scope>NUCLEOTIDE SEQUENCE</scope>
</reference>
<proteinExistence type="predicted"/>
<protein>
    <submittedName>
        <fullName evidence="1">Uncharacterized protein</fullName>
    </submittedName>
</protein>
<organism evidence="1">
    <name type="scientific">marine metagenome</name>
    <dbReference type="NCBI Taxonomy" id="408172"/>
    <lineage>
        <taxon>unclassified sequences</taxon>
        <taxon>metagenomes</taxon>
        <taxon>ecological metagenomes</taxon>
    </lineage>
</organism>
<dbReference type="EMBL" id="UINC01001072">
    <property type="protein sequence ID" value="SUZ69770.1"/>
    <property type="molecule type" value="Genomic_DNA"/>
</dbReference>
<dbReference type="AlphaFoldDB" id="A0A381PS77"/>
<sequence>MVFSNPKSITPMNIAKINDATSTNTELF</sequence>